<dbReference type="SUPFAM" id="SSF55785">
    <property type="entry name" value="PYP-like sensor domain (PAS domain)"/>
    <property type="match status" value="1"/>
</dbReference>
<dbReference type="InterPro" id="IPR000014">
    <property type="entry name" value="PAS"/>
</dbReference>
<dbReference type="PANTHER" id="PTHR44757:SF2">
    <property type="entry name" value="BIOFILM ARCHITECTURE MAINTENANCE PROTEIN MBAA"/>
    <property type="match status" value="1"/>
</dbReference>
<dbReference type="Pfam" id="PF13426">
    <property type="entry name" value="PAS_9"/>
    <property type="match status" value="1"/>
</dbReference>
<comment type="caution">
    <text evidence="4">The sequence shown here is derived from an EMBL/GenBank/DDBJ whole genome shotgun (WGS) entry which is preliminary data.</text>
</comment>
<sequence>NLLFRNLKQSEGQYRDLYEEAPNAYLSIGVDGHIRRANRYAVELFGYPLDELVGRLVFDLYADTLAGERKARQVFEQFLTGQEIHGEELEMLRADGSQVWVSLSMRPILDSEGRVVFGRSQIVDIEKNKDSGKQLANRPMDVISEYIGYLRDSLARRGYITVNRTKGYQLTSMGRRTLMEFLKENEARAKDTISKLNQVRVKYGQEMDRLRKEQLRSSRETKRSLLTLFAKKQHMGRN</sequence>
<name>X1NBQ1_9ZZZZ</name>
<dbReference type="InterPro" id="IPR035965">
    <property type="entry name" value="PAS-like_dom_sf"/>
</dbReference>
<feature type="non-terminal residue" evidence="4">
    <location>
        <position position="1"/>
    </location>
</feature>
<evidence type="ECO:0000256" key="1">
    <source>
        <dbReference type="SAM" id="Coils"/>
    </source>
</evidence>
<proteinExistence type="predicted"/>
<dbReference type="NCBIfam" id="TIGR00229">
    <property type="entry name" value="sensory_box"/>
    <property type="match status" value="1"/>
</dbReference>
<dbReference type="InterPro" id="IPR000700">
    <property type="entry name" value="PAS-assoc_C"/>
</dbReference>
<evidence type="ECO:0008006" key="5">
    <source>
        <dbReference type="Google" id="ProtNLM"/>
    </source>
</evidence>
<dbReference type="AlphaFoldDB" id="X1NBQ1"/>
<feature type="domain" description="PAS" evidence="2">
    <location>
        <begin position="10"/>
        <end position="61"/>
    </location>
</feature>
<dbReference type="PROSITE" id="PS50112">
    <property type="entry name" value="PAS"/>
    <property type="match status" value="1"/>
</dbReference>
<evidence type="ECO:0000259" key="3">
    <source>
        <dbReference type="PROSITE" id="PS50113"/>
    </source>
</evidence>
<feature type="coiled-coil region" evidence="1">
    <location>
        <begin position="179"/>
        <end position="213"/>
    </location>
</feature>
<dbReference type="PANTHER" id="PTHR44757">
    <property type="entry name" value="DIGUANYLATE CYCLASE DGCP"/>
    <property type="match status" value="1"/>
</dbReference>
<dbReference type="SMART" id="SM00091">
    <property type="entry name" value="PAS"/>
    <property type="match status" value="1"/>
</dbReference>
<dbReference type="EMBL" id="BARV01016486">
    <property type="protein sequence ID" value="GAI27596.1"/>
    <property type="molecule type" value="Genomic_DNA"/>
</dbReference>
<dbReference type="CDD" id="cd00130">
    <property type="entry name" value="PAS"/>
    <property type="match status" value="1"/>
</dbReference>
<accession>X1NBQ1</accession>
<protein>
    <recommendedName>
        <fullName evidence="5">PAS domain-containing protein</fullName>
    </recommendedName>
</protein>
<evidence type="ECO:0000259" key="2">
    <source>
        <dbReference type="PROSITE" id="PS50112"/>
    </source>
</evidence>
<keyword evidence="1" id="KW-0175">Coiled coil</keyword>
<evidence type="ECO:0000313" key="4">
    <source>
        <dbReference type="EMBL" id="GAI27596.1"/>
    </source>
</evidence>
<dbReference type="PROSITE" id="PS50113">
    <property type="entry name" value="PAC"/>
    <property type="match status" value="1"/>
</dbReference>
<organism evidence="4">
    <name type="scientific">marine sediment metagenome</name>
    <dbReference type="NCBI Taxonomy" id="412755"/>
    <lineage>
        <taxon>unclassified sequences</taxon>
        <taxon>metagenomes</taxon>
        <taxon>ecological metagenomes</taxon>
    </lineage>
</organism>
<dbReference type="Gene3D" id="3.30.450.20">
    <property type="entry name" value="PAS domain"/>
    <property type="match status" value="1"/>
</dbReference>
<dbReference type="InterPro" id="IPR052155">
    <property type="entry name" value="Biofilm_reg_signaling"/>
</dbReference>
<feature type="domain" description="PAC" evidence="3">
    <location>
        <begin position="85"/>
        <end position="137"/>
    </location>
</feature>
<reference evidence="4" key="1">
    <citation type="journal article" date="2014" name="Front. Microbiol.">
        <title>High frequency of phylogenetically diverse reductive dehalogenase-homologous genes in deep subseafloor sedimentary metagenomes.</title>
        <authorList>
            <person name="Kawai M."/>
            <person name="Futagami T."/>
            <person name="Toyoda A."/>
            <person name="Takaki Y."/>
            <person name="Nishi S."/>
            <person name="Hori S."/>
            <person name="Arai W."/>
            <person name="Tsubouchi T."/>
            <person name="Morono Y."/>
            <person name="Uchiyama I."/>
            <person name="Ito T."/>
            <person name="Fujiyama A."/>
            <person name="Inagaki F."/>
            <person name="Takami H."/>
        </authorList>
    </citation>
    <scope>NUCLEOTIDE SEQUENCE</scope>
    <source>
        <strain evidence="4">Expedition CK06-06</strain>
    </source>
</reference>
<gene>
    <name evidence="4" type="ORF">S06H3_28281</name>
</gene>